<dbReference type="PANTHER" id="PTHR48090:SF3">
    <property type="entry name" value="UNDECAPRENYL-PHOSPHATE 4-DEOXY-4-FORMAMIDO-L-ARABINOSE TRANSFERASE"/>
    <property type="match status" value="1"/>
</dbReference>
<evidence type="ECO:0000256" key="4">
    <source>
        <dbReference type="ARBA" id="ARBA00022692"/>
    </source>
</evidence>
<dbReference type="InterPro" id="IPR050256">
    <property type="entry name" value="Glycosyltransferase_2"/>
</dbReference>
<dbReference type="OrthoDB" id="9807778at2"/>
<dbReference type="PANTHER" id="PTHR48090">
    <property type="entry name" value="UNDECAPRENYL-PHOSPHATE 4-DEOXY-4-FORMAMIDO-L-ARABINOSE TRANSFERASE-RELATED"/>
    <property type="match status" value="1"/>
</dbReference>
<reference evidence="10 11" key="1">
    <citation type="submission" date="2019-02" db="EMBL/GenBank/DDBJ databases">
        <title>Deep-cultivation of Planctomycetes and their phenomic and genomic characterization uncovers novel biology.</title>
        <authorList>
            <person name="Wiegand S."/>
            <person name="Jogler M."/>
            <person name="Boedeker C."/>
            <person name="Pinto D."/>
            <person name="Vollmers J."/>
            <person name="Rivas-Marin E."/>
            <person name="Kohn T."/>
            <person name="Peeters S.H."/>
            <person name="Heuer A."/>
            <person name="Rast P."/>
            <person name="Oberbeckmann S."/>
            <person name="Bunk B."/>
            <person name="Jeske O."/>
            <person name="Meyerdierks A."/>
            <person name="Storesund J.E."/>
            <person name="Kallscheuer N."/>
            <person name="Luecker S."/>
            <person name="Lage O.M."/>
            <person name="Pohl T."/>
            <person name="Merkel B.J."/>
            <person name="Hornburger P."/>
            <person name="Mueller R.-W."/>
            <person name="Bruemmer F."/>
            <person name="Labrenz M."/>
            <person name="Spormann A.M."/>
            <person name="Op Den Camp H."/>
            <person name="Overmann J."/>
            <person name="Amann R."/>
            <person name="Jetten M.S.M."/>
            <person name="Mascher T."/>
            <person name="Medema M.H."/>
            <person name="Devos D.P."/>
            <person name="Kaster A.-K."/>
            <person name="Ovreas L."/>
            <person name="Rohde M."/>
            <person name="Galperin M.Y."/>
            <person name="Jogler C."/>
        </authorList>
    </citation>
    <scope>NUCLEOTIDE SEQUENCE [LARGE SCALE GENOMIC DNA]</scope>
    <source>
        <strain evidence="10 11">Pla111</strain>
    </source>
</reference>
<dbReference type="GO" id="GO:0009103">
    <property type="term" value="P:lipopolysaccharide biosynthetic process"/>
    <property type="evidence" value="ECO:0007669"/>
    <property type="project" value="UniProtKB-KW"/>
</dbReference>
<dbReference type="Gene3D" id="3.90.550.10">
    <property type="entry name" value="Spore Coat Polysaccharide Biosynthesis Protein SpsA, Chain A"/>
    <property type="match status" value="1"/>
</dbReference>
<feature type="transmembrane region" description="Helical" evidence="8">
    <location>
        <begin position="234"/>
        <end position="255"/>
    </location>
</feature>
<dbReference type="EC" id="2.4.2.53" evidence="10"/>
<keyword evidence="11" id="KW-1185">Reference proteome</keyword>
<evidence type="ECO:0000313" key="10">
    <source>
        <dbReference type="EMBL" id="TWT42708.1"/>
    </source>
</evidence>
<evidence type="ECO:0000256" key="7">
    <source>
        <dbReference type="ARBA" id="ARBA00023136"/>
    </source>
</evidence>
<accession>A0A5C5VVT3</accession>
<evidence type="ECO:0000256" key="5">
    <source>
        <dbReference type="ARBA" id="ARBA00022985"/>
    </source>
</evidence>
<keyword evidence="4 8" id="KW-0812">Transmembrane</keyword>
<feature type="domain" description="Glycosyltransferase 2-like" evidence="9">
    <location>
        <begin position="6"/>
        <end position="164"/>
    </location>
</feature>
<keyword evidence="7 8" id="KW-0472">Membrane</keyword>
<evidence type="ECO:0000256" key="6">
    <source>
        <dbReference type="ARBA" id="ARBA00022989"/>
    </source>
</evidence>
<dbReference type="GO" id="GO:0099621">
    <property type="term" value="F:undecaprenyl-phosphate 4-deoxy-4-formamido-L-arabinose transferase activity"/>
    <property type="evidence" value="ECO:0007669"/>
    <property type="project" value="UniProtKB-EC"/>
</dbReference>
<evidence type="ECO:0000259" key="9">
    <source>
        <dbReference type="Pfam" id="PF00535"/>
    </source>
</evidence>
<dbReference type="EMBL" id="SJPH01000006">
    <property type="protein sequence ID" value="TWT42708.1"/>
    <property type="molecule type" value="Genomic_DNA"/>
</dbReference>
<feature type="transmembrane region" description="Helical" evidence="8">
    <location>
        <begin position="276"/>
        <end position="301"/>
    </location>
</feature>
<gene>
    <name evidence="10" type="primary">arnC_1</name>
    <name evidence="10" type="ORF">Pla111_26810</name>
</gene>
<evidence type="ECO:0000256" key="3">
    <source>
        <dbReference type="ARBA" id="ARBA00022679"/>
    </source>
</evidence>
<dbReference type="AlphaFoldDB" id="A0A5C5VVT3"/>
<dbReference type="CDD" id="cd04187">
    <property type="entry name" value="DPM1_like_bac"/>
    <property type="match status" value="1"/>
</dbReference>
<dbReference type="GO" id="GO:0005886">
    <property type="term" value="C:plasma membrane"/>
    <property type="evidence" value="ECO:0007669"/>
    <property type="project" value="TreeGrafter"/>
</dbReference>
<keyword evidence="1" id="KW-1003">Cell membrane</keyword>
<protein>
    <submittedName>
        <fullName evidence="10">Undecaprenyl-phosphate 4-deoxy-4-formamido-L-arabinose transferase</fullName>
        <ecNumber evidence="10">2.4.2.53</ecNumber>
    </submittedName>
</protein>
<sequence>MPRAVSVVIPLLNEASSLVELHRELNAIAEASDYALQTIFVDDGSTDASWEVIQSLAAQDPTVEAIRLRRNFGKAAALDAGFCAACAPIVVTMDADGQDDPAEVPRLLAKIDEGNDVVSGWKIDRKDPWHKRWPSLVFNALVSWLTGVRLHDHNCGLKAYRLEAVEQLRLYGELHRFIPVLAAAQGFRIGEVAVHHRAREFGKSKYGATRLIKGLLDLMTVKFLTGYGDRPQHALGSVGLLAFGAGCLGLFYLACRWVISRVAPGFEPIHLHETAAIFYALTLCLVGAQFLAVALLGAMVAASRERPSYVVAQHTLGEAARRREAS</sequence>
<dbReference type="Proteomes" id="UP000318995">
    <property type="component" value="Unassembled WGS sequence"/>
</dbReference>
<organism evidence="10 11">
    <name type="scientific">Botrimarina hoheduenensis</name>
    <dbReference type="NCBI Taxonomy" id="2528000"/>
    <lineage>
        <taxon>Bacteria</taxon>
        <taxon>Pseudomonadati</taxon>
        <taxon>Planctomycetota</taxon>
        <taxon>Planctomycetia</taxon>
        <taxon>Pirellulales</taxon>
        <taxon>Lacipirellulaceae</taxon>
        <taxon>Botrimarina</taxon>
    </lineage>
</organism>
<evidence type="ECO:0000256" key="2">
    <source>
        <dbReference type="ARBA" id="ARBA00022676"/>
    </source>
</evidence>
<keyword evidence="5" id="KW-0448">Lipopolysaccharide biosynthesis</keyword>
<dbReference type="Pfam" id="PF00535">
    <property type="entry name" value="Glycos_transf_2"/>
    <property type="match status" value="1"/>
</dbReference>
<dbReference type="InterPro" id="IPR001173">
    <property type="entry name" value="Glyco_trans_2-like"/>
</dbReference>
<keyword evidence="6 8" id="KW-1133">Transmembrane helix</keyword>
<dbReference type="InterPro" id="IPR029044">
    <property type="entry name" value="Nucleotide-diphossugar_trans"/>
</dbReference>
<dbReference type="SUPFAM" id="SSF53448">
    <property type="entry name" value="Nucleotide-diphospho-sugar transferases"/>
    <property type="match status" value="1"/>
</dbReference>
<dbReference type="RefSeq" id="WP_146574905.1">
    <property type="nucleotide sequence ID" value="NZ_SJPH01000006.1"/>
</dbReference>
<evidence type="ECO:0000256" key="1">
    <source>
        <dbReference type="ARBA" id="ARBA00022475"/>
    </source>
</evidence>
<name>A0A5C5VVT3_9BACT</name>
<comment type="caution">
    <text evidence="10">The sequence shown here is derived from an EMBL/GenBank/DDBJ whole genome shotgun (WGS) entry which is preliminary data.</text>
</comment>
<evidence type="ECO:0000313" key="11">
    <source>
        <dbReference type="Proteomes" id="UP000318995"/>
    </source>
</evidence>
<evidence type="ECO:0000256" key="8">
    <source>
        <dbReference type="SAM" id="Phobius"/>
    </source>
</evidence>
<keyword evidence="3 10" id="KW-0808">Transferase</keyword>
<proteinExistence type="predicted"/>
<keyword evidence="2 10" id="KW-0328">Glycosyltransferase</keyword>